<sequence length="338" mass="36535">MFHLFRHTCNLAIDLGTANTLVYVPDRGIVLNEPSMLAFDIRNDKILAIGQDAKTMEGKTPPHIVIMRPMKDGVIADFKMTRAMLQHFIRKAAKRFRFLSPKVVIAVPFGITDVEKKAVRDSACHAGASKVTIILEPMAAALGAGLPVEKPIGSMVVDIGGGTTDVAVIVMTEIISGCCIRTAGDEMDGAIIQHVRQKHNLLIGPRTAEHIKQTIGCAYSFNGEQHAKIRGRELTGRRFLTTEISSEEIQEALTKTVETIVEAVMMTLENTPPDLADDIIERGILLTGGGALLKNLDYKIKEATGLPVALSDDALTTVAEGAGKALTTPHLLRKIAID</sequence>
<organism evidence="7">
    <name type="scientific">Vecturithrix granuli</name>
    <dbReference type="NCBI Taxonomy" id="1499967"/>
    <lineage>
        <taxon>Bacteria</taxon>
        <taxon>Candidatus Moduliflexota</taxon>
        <taxon>Candidatus Vecturitrichia</taxon>
        <taxon>Candidatus Vecturitrichales</taxon>
        <taxon>Candidatus Vecturitrichaceae</taxon>
        <taxon>Candidatus Vecturithrix</taxon>
    </lineage>
</organism>
<dbReference type="HAMAP" id="MF_02207">
    <property type="entry name" value="MreB"/>
    <property type="match status" value="1"/>
</dbReference>
<dbReference type="GO" id="GO:0005737">
    <property type="term" value="C:cytoplasm"/>
    <property type="evidence" value="ECO:0007669"/>
    <property type="project" value="UniProtKB-SubCell"/>
</dbReference>
<protein>
    <recommendedName>
        <fullName evidence="6">Cell shape-determining protein MreB</fullName>
    </recommendedName>
</protein>
<feature type="binding site" evidence="6">
    <location>
        <begin position="289"/>
        <end position="292"/>
    </location>
    <ligand>
        <name>ATP</name>
        <dbReference type="ChEBI" id="CHEBI:30616"/>
    </ligand>
</feature>
<comment type="function">
    <text evidence="6">Forms membrane-associated dynamic filaments that are essential for cell shape determination. Acts by regulating cell wall synthesis and cell elongation, and thus cell shape. A feedback loop between cell geometry and MreB localization may maintain elongated cell shape by targeting cell wall growth to regions of negative cell wall curvature.</text>
</comment>
<dbReference type="GO" id="GO:0008360">
    <property type="term" value="P:regulation of cell shape"/>
    <property type="evidence" value="ECO:0007669"/>
    <property type="project" value="UniProtKB-UniRule"/>
</dbReference>
<comment type="similarity">
    <text evidence="5 6">Belongs to the FtsA/MreB family.</text>
</comment>
<name>A0A081BUD8_VECG1</name>
<dbReference type="GO" id="GO:0005524">
    <property type="term" value="F:ATP binding"/>
    <property type="evidence" value="ECO:0007669"/>
    <property type="project" value="UniProtKB-KW"/>
</dbReference>
<dbReference type="EMBL" id="DF820464">
    <property type="protein sequence ID" value="GAK55943.1"/>
    <property type="molecule type" value="Genomic_DNA"/>
</dbReference>
<dbReference type="NCBIfam" id="TIGR00904">
    <property type="entry name" value="mreB"/>
    <property type="match status" value="1"/>
</dbReference>
<accession>A0A081BUD8</accession>
<evidence type="ECO:0000256" key="1">
    <source>
        <dbReference type="ARBA" id="ARBA00022490"/>
    </source>
</evidence>
<comment type="subcellular location">
    <subcellularLocation>
        <location evidence="6">Cytoplasm</location>
    </subcellularLocation>
    <text evidence="6">Membrane-associated.</text>
</comment>
<dbReference type="InterPro" id="IPR004753">
    <property type="entry name" value="MreB"/>
</dbReference>
<dbReference type="HOGENOM" id="CLU_052037_0_0_0"/>
<evidence type="ECO:0000313" key="8">
    <source>
        <dbReference type="Proteomes" id="UP000030661"/>
    </source>
</evidence>
<dbReference type="GO" id="GO:0000902">
    <property type="term" value="P:cell morphogenesis"/>
    <property type="evidence" value="ECO:0007669"/>
    <property type="project" value="InterPro"/>
</dbReference>
<keyword evidence="2 6" id="KW-0547">Nucleotide-binding</keyword>
<evidence type="ECO:0000256" key="6">
    <source>
        <dbReference type="HAMAP-Rule" id="MF_02207"/>
    </source>
</evidence>
<dbReference type="Gene3D" id="3.30.420.40">
    <property type="match status" value="3"/>
</dbReference>
<evidence type="ECO:0000256" key="2">
    <source>
        <dbReference type="ARBA" id="ARBA00022741"/>
    </source>
</evidence>
<dbReference type="Pfam" id="PF06723">
    <property type="entry name" value="MreB_Mbl"/>
    <property type="match status" value="1"/>
</dbReference>
<keyword evidence="1 6" id="KW-0963">Cytoplasm</keyword>
<dbReference type="eggNOG" id="COG1077">
    <property type="taxonomic scope" value="Bacteria"/>
</dbReference>
<evidence type="ECO:0000256" key="4">
    <source>
        <dbReference type="ARBA" id="ARBA00022960"/>
    </source>
</evidence>
<comment type="subunit">
    <text evidence="6">Forms polymers.</text>
</comment>
<dbReference type="Proteomes" id="UP000030661">
    <property type="component" value="Unassembled WGS sequence"/>
</dbReference>
<dbReference type="InterPro" id="IPR043129">
    <property type="entry name" value="ATPase_NBD"/>
</dbReference>
<dbReference type="AlphaFoldDB" id="A0A081BUD8"/>
<dbReference type="SUPFAM" id="SSF53067">
    <property type="entry name" value="Actin-like ATPase domain"/>
    <property type="match status" value="2"/>
</dbReference>
<dbReference type="PANTHER" id="PTHR42749">
    <property type="entry name" value="CELL SHAPE-DETERMINING PROTEIN MREB"/>
    <property type="match status" value="1"/>
</dbReference>
<gene>
    <name evidence="6" type="primary">mreB</name>
    <name evidence="7" type="ORF">U27_02904</name>
</gene>
<feature type="binding site" evidence="6">
    <location>
        <begin position="161"/>
        <end position="163"/>
    </location>
    <ligand>
        <name>ATP</name>
        <dbReference type="ChEBI" id="CHEBI:30616"/>
    </ligand>
</feature>
<feature type="binding site" evidence="6">
    <location>
        <begin position="209"/>
        <end position="212"/>
    </location>
    <ligand>
        <name>ATP</name>
        <dbReference type="ChEBI" id="CHEBI:30616"/>
    </ligand>
</feature>
<evidence type="ECO:0000313" key="7">
    <source>
        <dbReference type="EMBL" id="GAK55943.1"/>
    </source>
</evidence>
<evidence type="ECO:0000256" key="5">
    <source>
        <dbReference type="ARBA" id="ARBA00023458"/>
    </source>
</evidence>
<dbReference type="NCBIfam" id="NF010539">
    <property type="entry name" value="PRK13927.1"/>
    <property type="match status" value="1"/>
</dbReference>
<feature type="binding site" evidence="6">
    <location>
        <begin position="17"/>
        <end position="19"/>
    </location>
    <ligand>
        <name>ATP</name>
        <dbReference type="ChEBI" id="CHEBI:30616"/>
    </ligand>
</feature>
<dbReference type="PRINTS" id="PR01652">
    <property type="entry name" value="SHAPEPROTEIN"/>
</dbReference>
<keyword evidence="3 6" id="KW-0067">ATP-binding</keyword>
<reference evidence="7" key="1">
    <citation type="journal article" date="2015" name="PeerJ">
        <title>First genomic representation of candidate bacterial phylum KSB3 points to enhanced environmental sensing as a trigger of wastewater bulking.</title>
        <authorList>
            <person name="Sekiguchi Y."/>
            <person name="Ohashi A."/>
            <person name="Parks D.H."/>
            <person name="Yamauchi T."/>
            <person name="Tyson G.W."/>
            <person name="Hugenholtz P."/>
        </authorList>
    </citation>
    <scope>NUCLEOTIDE SEQUENCE [LARGE SCALE GENOMIC DNA]</scope>
</reference>
<dbReference type="PANTHER" id="PTHR42749:SF1">
    <property type="entry name" value="CELL SHAPE-DETERMINING PROTEIN MREB"/>
    <property type="match status" value="1"/>
</dbReference>
<keyword evidence="8" id="KW-1185">Reference proteome</keyword>
<evidence type="ECO:0000256" key="3">
    <source>
        <dbReference type="ARBA" id="ARBA00022840"/>
    </source>
</evidence>
<dbReference type="STRING" id="1499967.U27_02904"/>
<keyword evidence="4 6" id="KW-0133">Cell shape</keyword>
<dbReference type="InterPro" id="IPR056546">
    <property type="entry name" value="MreB_MamK-like"/>
</dbReference>
<proteinExistence type="inferred from homology"/>
<dbReference type="CDD" id="cd10225">
    <property type="entry name" value="ASKHA_NBD_MreB-like"/>
    <property type="match status" value="1"/>
</dbReference>